<organism evidence="6 7">
    <name type="scientific">Mariniradius saccharolyticus AK6</name>
    <dbReference type="NCBI Taxonomy" id="1239962"/>
    <lineage>
        <taxon>Bacteria</taxon>
        <taxon>Pseudomonadati</taxon>
        <taxon>Bacteroidota</taxon>
        <taxon>Cytophagia</taxon>
        <taxon>Cytophagales</taxon>
        <taxon>Cyclobacteriaceae</taxon>
        <taxon>Mariniradius</taxon>
    </lineage>
</organism>
<gene>
    <name evidence="6" type="ORF">C943_01040</name>
</gene>
<keyword evidence="4" id="KW-0812">Transmembrane</keyword>
<feature type="transmembrane region" description="Helical" evidence="4">
    <location>
        <begin position="156"/>
        <end position="173"/>
    </location>
</feature>
<dbReference type="RefSeq" id="WP_008628539.1">
    <property type="nucleotide sequence ID" value="NZ_AMZY02000012.1"/>
</dbReference>
<dbReference type="InterPro" id="IPR020449">
    <property type="entry name" value="Tscrpt_reg_AraC-type_HTH"/>
</dbReference>
<feature type="transmembrane region" description="Helical" evidence="4">
    <location>
        <begin position="42"/>
        <end position="65"/>
    </location>
</feature>
<protein>
    <submittedName>
        <fullName evidence="6">Transcriptional regulator</fullName>
    </submittedName>
</protein>
<name>M7XW19_9BACT</name>
<feature type="transmembrane region" description="Helical" evidence="4">
    <location>
        <begin position="71"/>
        <end position="89"/>
    </location>
</feature>
<dbReference type="GO" id="GO:0043565">
    <property type="term" value="F:sequence-specific DNA binding"/>
    <property type="evidence" value="ECO:0007669"/>
    <property type="project" value="InterPro"/>
</dbReference>
<comment type="caution">
    <text evidence="6">The sequence shown here is derived from an EMBL/GenBank/DDBJ whole genome shotgun (WGS) entry which is preliminary data.</text>
</comment>
<keyword evidence="4" id="KW-1133">Transmembrane helix</keyword>
<accession>M7XW19</accession>
<evidence type="ECO:0000256" key="4">
    <source>
        <dbReference type="SAM" id="Phobius"/>
    </source>
</evidence>
<evidence type="ECO:0000259" key="5">
    <source>
        <dbReference type="PROSITE" id="PS01124"/>
    </source>
</evidence>
<dbReference type="Proteomes" id="UP000010953">
    <property type="component" value="Unassembled WGS sequence"/>
</dbReference>
<keyword evidence="1" id="KW-0805">Transcription regulation</keyword>
<evidence type="ECO:0000313" key="7">
    <source>
        <dbReference type="Proteomes" id="UP000010953"/>
    </source>
</evidence>
<feature type="transmembrane region" description="Helical" evidence="4">
    <location>
        <begin position="226"/>
        <end position="249"/>
    </location>
</feature>
<evidence type="ECO:0000256" key="1">
    <source>
        <dbReference type="ARBA" id="ARBA00023015"/>
    </source>
</evidence>
<feature type="domain" description="HTH araC/xylS-type" evidence="5">
    <location>
        <begin position="277"/>
        <end position="385"/>
    </location>
</feature>
<evidence type="ECO:0000256" key="2">
    <source>
        <dbReference type="ARBA" id="ARBA00023125"/>
    </source>
</evidence>
<dbReference type="InterPro" id="IPR018060">
    <property type="entry name" value="HTH_AraC"/>
</dbReference>
<feature type="transmembrane region" description="Helical" evidence="4">
    <location>
        <begin position="194"/>
        <end position="214"/>
    </location>
</feature>
<dbReference type="SUPFAM" id="SSF46689">
    <property type="entry name" value="Homeodomain-like"/>
    <property type="match status" value="1"/>
</dbReference>
<dbReference type="Pfam" id="PF12833">
    <property type="entry name" value="HTH_18"/>
    <property type="match status" value="1"/>
</dbReference>
<keyword evidence="7" id="KW-1185">Reference proteome</keyword>
<dbReference type="InParanoid" id="M7XW19"/>
<keyword evidence="2" id="KW-0238">DNA-binding</keyword>
<dbReference type="InterPro" id="IPR009057">
    <property type="entry name" value="Homeodomain-like_sf"/>
</dbReference>
<feature type="transmembrane region" description="Helical" evidence="4">
    <location>
        <begin position="101"/>
        <end position="118"/>
    </location>
</feature>
<dbReference type="EMBL" id="AMZY02000012">
    <property type="protein sequence ID" value="EMS32687.1"/>
    <property type="molecule type" value="Genomic_DNA"/>
</dbReference>
<evidence type="ECO:0000313" key="6">
    <source>
        <dbReference type="EMBL" id="EMS32687.1"/>
    </source>
</evidence>
<sequence length="388" mass="45571">MEINFDWIIFVHLAAAVLGVLSAAVIFRFAVKNNPAYQPLAIGQLSISLAVFVGFSNVSQLTIYWPFMYRMGNLFALIFIPMPYLHMVFFTKKRLWRWYDIFHLIPLLVYLVDYWHVFSMSSAQKAELIVREVQDLNLLGMFAQSKYFGPGFHQEFRTILFSLYWIATVWLFLKWNKSRSESNSDAKGWRNWMVIFLGCQVFLWFPFYLSMLGLEIMTTYHIVNSFSVVWLMVSSLSLFFFPSLLYGGLLQNSAQSHRQGRVHVKQESNPEEEKKLEEFIQIIESEMDGKKFFLERGYSINDFSNDIHIPVYQISKSLNTFRSISFIDFINLKRIHHCVENIENGKWSNYTIEAIANECGFNNRNSFTNAFKKFIGTSPSEYRENIKH</sequence>
<dbReference type="PRINTS" id="PR00032">
    <property type="entry name" value="HTHARAC"/>
</dbReference>
<keyword evidence="3" id="KW-0804">Transcription</keyword>
<dbReference type="STRING" id="1239962.C943_01040"/>
<dbReference type="PANTHER" id="PTHR43280">
    <property type="entry name" value="ARAC-FAMILY TRANSCRIPTIONAL REGULATOR"/>
    <property type="match status" value="1"/>
</dbReference>
<dbReference type="PANTHER" id="PTHR43280:SF2">
    <property type="entry name" value="HTH-TYPE TRANSCRIPTIONAL REGULATOR EXSA"/>
    <property type="match status" value="1"/>
</dbReference>
<keyword evidence="4" id="KW-0472">Membrane</keyword>
<dbReference type="SMART" id="SM00342">
    <property type="entry name" value="HTH_ARAC"/>
    <property type="match status" value="1"/>
</dbReference>
<dbReference type="Gene3D" id="1.10.10.60">
    <property type="entry name" value="Homeodomain-like"/>
    <property type="match status" value="1"/>
</dbReference>
<proteinExistence type="predicted"/>
<dbReference type="eggNOG" id="COG2207">
    <property type="taxonomic scope" value="Bacteria"/>
</dbReference>
<dbReference type="AlphaFoldDB" id="M7XW19"/>
<dbReference type="OrthoDB" id="704028at2"/>
<reference evidence="6" key="1">
    <citation type="submission" date="2013-01" db="EMBL/GenBank/DDBJ databases">
        <title>Genome assembly of Mariniradius saccharolyticus AK6.</title>
        <authorList>
            <person name="Vaidya B."/>
            <person name="Khatri I."/>
            <person name="Tanuku N.R.S."/>
            <person name="Subramanian S."/>
            <person name="Pinnaka A."/>
        </authorList>
    </citation>
    <scope>NUCLEOTIDE SEQUENCE [LARGE SCALE GENOMIC DNA]</scope>
    <source>
        <strain evidence="6">AK6</strain>
    </source>
</reference>
<dbReference type="PROSITE" id="PS01124">
    <property type="entry name" value="HTH_ARAC_FAMILY_2"/>
    <property type="match status" value="1"/>
</dbReference>
<feature type="transmembrane region" description="Helical" evidence="4">
    <location>
        <begin position="6"/>
        <end position="30"/>
    </location>
</feature>
<dbReference type="GO" id="GO:0003700">
    <property type="term" value="F:DNA-binding transcription factor activity"/>
    <property type="evidence" value="ECO:0007669"/>
    <property type="project" value="InterPro"/>
</dbReference>
<evidence type="ECO:0000256" key="3">
    <source>
        <dbReference type="ARBA" id="ARBA00023163"/>
    </source>
</evidence>